<dbReference type="HOGENOM" id="CLU_005391_5_1_9"/>
<accession>C0CRI7</accession>
<dbReference type="AlphaFoldDB" id="C0CRI7"/>
<keyword evidence="7" id="KW-1185">Reference proteome</keyword>
<dbReference type="InterPro" id="IPR016161">
    <property type="entry name" value="Ald_DH/histidinol_DH"/>
</dbReference>
<sequence length="481" mass="52293">MKMFIHGEERDSRDSAVIEVVNPYNGKLLDTVPAATREDVTECITWAVEGQKTWNQKNIREKSEVLKKFVGLVKEKREDLARLLTMETGKPIGDSYGEVDELCYIFEGSIEVMKHHYGKTMPRGTQPGYDTDLQVTVYEPRGVIVCIIPFNFPLALWAYKSGPALMAGNSIITKPASVNPLSVMTVCKLLAKAGVPADACQCVTGSGSKVGDWLVDDSRIAQVNMTGSVQAGLSIAKTAAKYLTDYKFELGGNDPFIVLEDADMDLAVREAVDRTRNAGQCCSGSKRFIIHNSRKEEFVRRLIDEVLEKVVMGDPLEAGTTMGTLVSEEAAKGVEQEIAHTVAQGAKLIYGGERKGAAIKPAVLVDVTKEMDIARDMEVFGPVYPIIGFDTVEEAIEIAESTDYGLGSGVITNDLKKAMKVVSALRAGHVAVNGAGSFRAVELPFGGGKKNSGNSRECLSSVLEEVMQVKSIVFRYAMEEV</sequence>
<dbReference type="eggNOG" id="COG1012">
    <property type="taxonomic scope" value="Bacteria"/>
</dbReference>
<dbReference type="Gene3D" id="3.40.309.10">
    <property type="entry name" value="Aldehyde Dehydrogenase, Chain A, domain 2"/>
    <property type="match status" value="1"/>
</dbReference>
<dbReference type="InterPro" id="IPR016163">
    <property type="entry name" value="Ald_DH_C"/>
</dbReference>
<dbReference type="RefSeq" id="WP_005951914.1">
    <property type="nucleotide sequence ID" value="NZ_CP136423.1"/>
</dbReference>
<evidence type="ECO:0000256" key="1">
    <source>
        <dbReference type="ARBA" id="ARBA00009986"/>
    </source>
</evidence>
<gene>
    <name evidence="6" type="ORF">RUMHYD_03501</name>
</gene>
<feature type="domain" description="Aldehyde dehydrogenase" evidence="5">
    <location>
        <begin position="15"/>
        <end position="472"/>
    </location>
</feature>
<dbReference type="InterPro" id="IPR029510">
    <property type="entry name" value="Ald_DH_CS_GLU"/>
</dbReference>
<dbReference type="GO" id="GO:0016620">
    <property type="term" value="F:oxidoreductase activity, acting on the aldehyde or oxo group of donors, NAD or NADP as acceptor"/>
    <property type="evidence" value="ECO:0007669"/>
    <property type="project" value="InterPro"/>
</dbReference>
<evidence type="ECO:0000256" key="3">
    <source>
        <dbReference type="PROSITE-ProRule" id="PRU10007"/>
    </source>
</evidence>
<dbReference type="GeneID" id="86823314"/>
<dbReference type="EMBL" id="ACBZ01000187">
    <property type="protein sequence ID" value="EEG47602.1"/>
    <property type="molecule type" value="Genomic_DNA"/>
</dbReference>
<dbReference type="PROSITE" id="PS00687">
    <property type="entry name" value="ALDEHYDE_DEHYDR_GLU"/>
    <property type="match status" value="1"/>
</dbReference>
<dbReference type="Gene3D" id="3.40.605.10">
    <property type="entry name" value="Aldehyde Dehydrogenase, Chain A, domain 1"/>
    <property type="match status" value="1"/>
</dbReference>
<dbReference type="SUPFAM" id="SSF53720">
    <property type="entry name" value="ALDH-like"/>
    <property type="match status" value="1"/>
</dbReference>
<evidence type="ECO:0000313" key="6">
    <source>
        <dbReference type="EMBL" id="EEG47602.1"/>
    </source>
</evidence>
<feature type="active site" evidence="3">
    <location>
        <position position="249"/>
    </location>
</feature>
<dbReference type="InterPro" id="IPR015590">
    <property type="entry name" value="Aldehyde_DH_dom"/>
</dbReference>
<evidence type="ECO:0000259" key="5">
    <source>
        <dbReference type="Pfam" id="PF00171"/>
    </source>
</evidence>
<evidence type="ECO:0000313" key="7">
    <source>
        <dbReference type="Proteomes" id="UP000003100"/>
    </source>
</evidence>
<evidence type="ECO:0000256" key="2">
    <source>
        <dbReference type="ARBA" id="ARBA00023002"/>
    </source>
</evidence>
<evidence type="ECO:0000256" key="4">
    <source>
        <dbReference type="RuleBase" id="RU003345"/>
    </source>
</evidence>
<comment type="similarity">
    <text evidence="1 4">Belongs to the aldehyde dehydrogenase family.</text>
</comment>
<name>C0CRI7_BLAHS</name>
<dbReference type="InterPro" id="IPR016162">
    <property type="entry name" value="Ald_DH_N"/>
</dbReference>
<reference evidence="6 7" key="2">
    <citation type="submission" date="2009-02" db="EMBL/GenBank/DDBJ databases">
        <title>Draft genome sequence of Blautia hydrogenotrophica DSM 10507 (Ruminococcus hydrogenotrophicus DSM 10507).</title>
        <authorList>
            <person name="Sudarsanam P."/>
            <person name="Ley R."/>
            <person name="Guruge J."/>
            <person name="Turnbaugh P.J."/>
            <person name="Mahowald M."/>
            <person name="Liep D."/>
            <person name="Gordon J."/>
        </authorList>
    </citation>
    <scope>NUCLEOTIDE SEQUENCE [LARGE SCALE GENOMIC DNA]</scope>
    <source>
        <strain evidence="7">DSM 10507 / JCM 14656 / S5a33</strain>
    </source>
</reference>
<protein>
    <recommendedName>
        <fullName evidence="5">Aldehyde dehydrogenase domain-containing protein</fullName>
    </recommendedName>
</protein>
<organism evidence="6 7">
    <name type="scientific">Blautia hydrogenotrophica (strain DSM 10507 / JCM 14656 / S5a33)</name>
    <name type="common">Ruminococcus hydrogenotrophicus</name>
    <dbReference type="NCBI Taxonomy" id="476272"/>
    <lineage>
        <taxon>Bacteria</taxon>
        <taxon>Bacillati</taxon>
        <taxon>Bacillota</taxon>
        <taxon>Clostridia</taxon>
        <taxon>Lachnospirales</taxon>
        <taxon>Lachnospiraceae</taxon>
        <taxon>Blautia</taxon>
    </lineage>
</organism>
<reference evidence="6 7" key="1">
    <citation type="submission" date="2009-01" db="EMBL/GenBank/DDBJ databases">
        <authorList>
            <person name="Fulton L."/>
            <person name="Clifton S."/>
            <person name="Fulton B."/>
            <person name="Xu J."/>
            <person name="Minx P."/>
            <person name="Pepin K.H."/>
            <person name="Johnson M."/>
            <person name="Bhonagiri V."/>
            <person name="Nash W.E."/>
            <person name="Mardis E.R."/>
            <person name="Wilson R.K."/>
        </authorList>
    </citation>
    <scope>NUCLEOTIDE SEQUENCE [LARGE SCALE GENOMIC DNA]</scope>
    <source>
        <strain evidence="7">DSM 10507 / JCM 14656 / S5a33</strain>
    </source>
</reference>
<keyword evidence="2 4" id="KW-0560">Oxidoreductase</keyword>
<proteinExistence type="inferred from homology"/>
<dbReference type="FunFam" id="3.40.605.10:FF:000007">
    <property type="entry name" value="NAD/NADP-dependent betaine aldehyde dehydrogenase"/>
    <property type="match status" value="1"/>
</dbReference>
<dbReference type="PANTHER" id="PTHR11699">
    <property type="entry name" value="ALDEHYDE DEHYDROGENASE-RELATED"/>
    <property type="match status" value="1"/>
</dbReference>
<dbReference type="Pfam" id="PF00171">
    <property type="entry name" value="Aldedh"/>
    <property type="match status" value="1"/>
</dbReference>
<dbReference type="Proteomes" id="UP000003100">
    <property type="component" value="Unassembled WGS sequence"/>
</dbReference>
<dbReference type="PATRIC" id="fig|476272.21.peg.177"/>